<reference evidence="1 2" key="1">
    <citation type="submission" date="2021-02" db="EMBL/GenBank/DDBJ databases">
        <title>Paracoccus methylovroum sp.nov., a new methanol and methylamine utilizing methylotrophic denitrifer.</title>
        <authorList>
            <person name="Timsy T."/>
            <person name="Behrendt U."/>
            <person name="Ulrich A."/>
            <person name="Spanner T."/>
            <person name="Foesel B.U."/>
            <person name="Horn M.A."/>
            <person name="Kolb S."/>
        </authorList>
    </citation>
    <scope>NUCLEOTIDE SEQUENCE [LARGE SCALE GENOMIC DNA]</scope>
    <source>
        <strain evidence="1 2">H4-D09</strain>
    </source>
</reference>
<dbReference type="PANTHER" id="PTHR30528:SF0">
    <property type="entry name" value="CYTOPLASMIC PROTEIN"/>
    <property type="match status" value="1"/>
</dbReference>
<organism evidence="1 2">
    <name type="scientific">Paracoccus methylovorus</name>
    <dbReference type="NCBI Taxonomy" id="2812658"/>
    <lineage>
        <taxon>Bacteria</taxon>
        <taxon>Pseudomonadati</taxon>
        <taxon>Pseudomonadota</taxon>
        <taxon>Alphaproteobacteria</taxon>
        <taxon>Rhodobacterales</taxon>
        <taxon>Paracoccaceae</taxon>
        <taxon>Paracoccus</taxon>
    </lineage>
</organism>
<dbReference type="PANTHER" id="PTHR30528">
    <property type="entry name" value="CYTOPLASMIC PROTEIN"/>
    <property type="match status" value="1"/>
</dbReference>
<dbReference type="EMBL" id="CP070371">
    <property type="protein sequence ID" value="QRZ15204.1"/>
    <property type="molecule type" value="Genomic_DNA"/>
</dbReference>
<accession>A0ABX7JQD4</accession>
<name>A0ABX7JQD4_9RHOB</name>
<keyword evidence="2" id="KW-1185">Reference proteome</keyword>
<protein>
    <submittedName>
        <fullName evidence="1">YcaQ family DNA glycosylase</fullName>
    </submittedName>
</protein>
<sequence>MTRPLLKNRDARRLFLDRHLLLRPGRGPGKGADLSGVLEDLGFVQVDSVNTLARSHDLILWSRRGQYRPPALDSLIANHRAAFEHWTHDAAVIPMRFYPMWRLKFARDEAHMQRRWPKWRREGWDAEFDTVLRHIADHGPASSSDLGGDEPKGSGGWWDWHPSKTALEYLWRSGRLAIRHRAGFRKVYDLAERVIPAEHLNTRLDDAEIVDWAMMAALERLGFATSGELAAFFEIASRDEAKLWCAEALAAGRIIEIDVETVDGQLRRSYCRPEVPDLAPSLPEPSSRVRLLSPFDPALRDRARAERLFGFRYRIEIFVPAPKRQYGYYVFPVMQGDRLIGRLDAKREDGALAIRAFWPEPGVRMGQVRLAALETELQRIAPLAGVDEIRNAPDWLRGT</sequence>
<dbReference type="Proteomes" id="UP000663629">
    <property type="component" value="Chromosome 2"/>
</dbReference>
<dbReference type="InterPro" id="IPR009351">
    <property type="entry name" value="AlkZ-like"/>
</dbReference>
<dbReference type="Pfam" id="PF06224">
    <property type="entry name" value="AlkZ-like"/>
    <property type="match status" value="1"/>
</dbReference>
<dbReference type="RefSeq" id="WP_205296163.1">
    <property type="nucleotide sequence ID" value="NZ_CP070371.1"/>
</dbReference>
<evidence type="ECO:0000313" key="1">
    <source>
        <dbReference type="EMBL" id="QRZ15204.1"/>
    </source>
</evidence>
<proteinExistence type="predicted"/>
<gene>
    <name evidence="1" type="ORF">JWJ88_19970</name>
</gene>
<evidence type="ECO:0000313" key="2">
    <source>
        <dbReference type="Proteomes" id="UP000663629"/>
    </source>
</evidence>